<reference evidence="2 3" key="1">
    <citation type="journal article" date="2024" name="J. Plant Pathol.">
        <title>Sequence and assembly of the genome of Seiridium unicorne, isolate CBS 538.82, causal agent of cypress canker disease.</title>
        <authorList>
            <person name="Scali E."/>
            <person name="Rocca G.D."/>
            <person name="Danti R."/>
            <person name="Garbelotto M."/>
            <person name="Barberini S."/>
            <person name="Baroncelli R."/>
            <person name="Emiliani G."/>
        </authorList>
    </citation>
    <scope>NUCLEOTIDE SEQUENCE [LARGE SCALE GENOMIC DNA]</scope>
    <source>
        <strain evidence="2 3">BM-138-508</strain>
    </source>
</reference>
<name>A0ABR2UJJ1_9PEZI</name>
<gene>
    <name evidence="2" type="ORF">SUNI508_10908</name>
</gene>
<feature type="region of interest" description="Disordered" evidence="1">
    <location>
        <begin position="224"/>
        <end position="250"/>
    </location>
</feature>
<feature type="compositionally biased region" description="Low complexity" evidence="1">
    <location>
        <begin position="61"/>
        <end position="84"/>
    </location>
</feature>
<dbReference type="Proteomes" id="UP001408356">
    <property type="component" value="Unassembled WGS sequence"/>
</dbReference>
<evidence type="ECO:0008006" key="4">
    <source>
        <dbReference type="Google" id="ProtNLM"/>
    </source>
</evidence>
<sequence>MSPRLRPLRLPVLVEQRRKYEEYQSETESDSVREFDMIDTSSDLVSPVTPTFSSRGHLRYSSSTSSFETTPASSEPPSSPTQPSHKAGKRILPDVQEEPVEHRTSIDDLDALENGAFDDLYDCLCDEPCIHRDHDMVRSASGFYTHGREPGFDFGFLSDGDLNMTLRSSRKPRSGFESPSLSGLTQRMGNKFAGITQWRKRQASITQSHVSEFGFEHRPALSRAASSRSSSLSASVRYHPDRTNEPPLPPTPALSFYESSDSLVLPAPVNIEKALNLDPAEIERDRSLATTPLLPPFMNEISTAPATAHPSPLVSPKVASLPVMEPQSPLMSPPLSTKPSVSSFHRVGMSGELPVMQEEDETWCNLLGHANYTIMPSPYKPDLINLDTLHQLRAAWGTARINYTKHLARTGEHYGMTSKTYALTEAKWAETRALWRKNHDEVAQFIITSGAADTLPKFDEDVPTAVPHMDTEGKFPERGDEDIVGPMIREATMLVRGEGADKKTPNFWRNLAGRVGLRK</sequence>
<feature type="compositionally biased region" description="Polar residues" evidence="1">
    <location>
        <begin position="43"/>
        <end position="54"/>
    </location>
</feature>
<proteinExistence type="predicted"/>
<keyword evidence="3" id="KW-1185">Reference proteome</keyword>
<feature type="compositionally biased region" description="Low complexity" evidence="1">
    <location>
        <begin position="224"/>
        <end position="235"/>
    </location>
</feature>
<accession>A0ABR2UJJ1</accession>
<comment type="caution">
    <text evidence="2">The sequence shown here is derived from an EMBL/GenBank/DDBJ whole genome shotgun (WGS) entry which is preliminary data.</text>
</comment>
<evidence type="ECO:0000313" key="3">
    <source>
        <dbReference type="Proteomes" id="UP001408356"/>
    </source>
</evidence>
<dbReference type="EMBL" id="JARVKF010000422">
    <property type="protein sequence ID" value="KAK9414790.1"/>
    <property type="molecule type" value="Genomic_DNA"/>
</dbReference>
<evidence type="ECO:0000313" key="2">
    <source>
        <dbReference type="EMBL" id="KAK9414790.1"/>
    </source>
</evidence>
<feature type="region of interest" description="Disordered" evidence="1">
    <location>
        <begin position="43"/>
        <end position="99"/>
    </location>
</feature>
<organism evidence="2 3">
    <name type="scientific">Seiridium unicorne</name>
    <dbReference type="NCBI Taxonomy" id="138068"/>
    <lineage>
        <taxon>Eukaryota</taxon>
        <taxon>Fungi</taxon>
        <taxon>Dikarya</taxon>
        <taxon>Ascomycota</taxon>
        <taxon>Pezizomycotina</taxon>
        <taxon>Sordariomycetes</taxon>
        <taxon>Xylariomycetidae</taxon>
        <taxon>Amphisphaeriales</taxon>
        <taxon>Sporocadaceae</taxon>
        <taxon>Seiridium</taxon>
    </lineage>
</organism>
<protein>
    <recommendedName>
        <fullName evidence="4">Only prolin and serin are matching in the corresponding protein</fullName>
    </recommendedName>
</protein>
<evidence type="ECO:0000256" key="1">
    <source>
        <dbReference type="SAM" id="MobiDB-lite"/>
    </source>
</evidence>